<evidence type="ECO:0000256" key="2">
    <source>
        <dbReference type="RuleBase" id="RU000461"/>
    </source>
</evidence>
<keyword evidence="4" id="KW-1185">Reference proteome</keyword>
<dbReference type="InterPro" id="IPR002397">
    <property type="entry name" value="Cyt_P450_B"/>
</dbReference>
<name>A0ABV6LZC1_9ACTN</name>
<protein>
    <submittedName>
        <fullName evidence="3">Cytochrome P450</fullName>
    </submittedName>
</protein>
<dbReference type="SUPFAM" id="SSF48264">
    <property type="entry name" value="Cytochrome P450"/>
    <property type="match status" value="1"/>
</dbReference>
<keyword evidence="2" id="KW-0408">Iron</keyword>
<evidence type="ECO:0000313" key="3">
    <source>
        <dbReference type="EMBL" id="MFC0527574.1"/>
    </source>
</evidence>
<comment type="similarity">
    <text evidence="1 2">Belongs to the cytochrome P450 family.</text>
</comment>
<reference evidence="3 4" key="1">
    <citation type="submission" date="2024-09" db="EMBL/GenBank/DDBJ databases">
        <authorList>
            <person name="Sun Q."/>
            <person name="Mori K."/>
        </authorList>
    </citation>
    <scope>NUCLEOTIDE SEQUENCE [LARGE SCALE GENOMIC DNA]</scope>
    <source>
        <strain evidence="3 4">TBRC 3947</strain>
    </source>
</reference>
<keyword evidence="2" id="KW-0503">Monooxygenase</keyword>
<evidence type="ECO:0000256" key="1">
    <source>
        <dbReference type="ARBA" id="ARBA00010617"/>
    </source>
</evidence>
<dbReference type="PANTHER" id="PTHR46696:SF4">
    <property type="entry name" value="BIOTIN BIOSYNTHESIS CYTOCHROME P450"/>
    <property type="match status" value="1"/>
</dbReference>
<proteinExistence type="inferred from homology"/>
<sequence length="424" mass="46174">MTTEAGLGAPARPDGTVHADDVLAEVLKVDLADPRLYATDRPERIWRTMRGAGLPLRMPGPREHWAVTRYRQVRDVLGQSHLLSSERGMRLGEKASDGQAGEAAGGMSMLVTDDPAHGEMRKALESAFTPRQMRRLAGGTEALARRLVVEAAAQPSVDFVASVATPLLTTVACDLLGVPESDRPHVASLTSTAFSGSGHATASATAQIGAHTQLLEYCAELIASKRRAPGDDVASLLAQARMNGRPMPTHIAVMNCHDFILGGNASARFILTSIPVTLVRHRPFWTELRTGRADFDVATEELLRFEAPVNHLMRTLTGDVEVEGVRMRAGELVTLWLRSANRDADIFDDPDTMRATGRRHAHLTFGHGPHYCIAAYLARLEIRSLIRALAEEVADAELSAPPRRMESNFLRGYRAVPVALRPRA</sequence>
<comment type="caution">
    <text evidence="3">The sequence shown here is derived from an EMBL/GenBank/DDBJ whole genome shotgun (WGS) entry which is preliminary data.</text>
</comment>
<dbReference type="Pfam" id="PF00067">
    <property type="entry name" value="p450"/>
    <property type="match status" value="1"/>
</dbReference>
<dbReference type="InterPro" id="IPR017972">
    <property type="entry name" value="Cyt_P450_CS"/>
</dbReference>
<dbReference type="PROSITE" id="PS00086">
    <property type="entry name" value="CYTOCHROME_P450"/>
    <property type="match status" value="1"/>
</dbReference>
<organism evidence="3 4">
    <name type="scientific">Phytohabitans kaempferiae</name>
    <dbReference type="NCBI Taxonomy" id="1620943"/>
    <lineage>
        <taxon>Bacteria</taxon>
        <taxon>Bacillati</taxon>
        <taxon>Actinomycetota</taxon>
        <taxon>Actinomycetes</taxon>
        <taxon>Micromonosporales</taxon>
        <taxon>Micromonosporaceae</taxon>
    </lineage>
</organism>
<keyword evidence="2" id="KW-0479">Metal-binding</keyword>
<dbReference type="RefSeq" id="WP_377247740.1">
    <property type="nucleotide sequence ID" value="NZ_JBHLUH010000009.1"/>
</dbReference>
<evidence type="ECO:0000313" key="4">
    <source>
        <dbReference type="Proteomes" id="UP001589867"/>
    </source>
</evidence>
<dbReference type="Gene3D" id="1.10.630.10">
    <property type="entry name" value="Cytochrome P450"/>
    <property type="match status" value="1"/>
</dbReference>
<dbReference type="InterPro" id="IPR036396">
    <property type="entry name" value="Cyt_P450_sf"/>
</dbReference>
<dbReference type="EMBL" id="JBHLUH010000009">
    <property type="protein sequence ID" value="MFC0527574.1"/>
    <property type="molecule type" value="Genomic_DNA"/>
</dbReference>
<dbReference type="PRINTS" id="PR00359">
    <property type="entry name" value="BP450"/>
</dbReference>
<gene>
    <name evidence="3" type="ORF">ACFFIA_07880</name>
</gene>
<accession>A0ABV6LZC1</accession>
<dbReference type="InterPro" id="IPR001128">
    <property type="entry name" value="Cyt_P450"/>
</dbReference>
<dbReference type="PANTHER" id="PTHR46696">
    <property type="entry name" value="P450, PUTATIVE (EUROFUNG)-RELATED"/>
    <property type="match status" value="1"/>
</dbReference>
<keyword evidence="2" id="KW-0349">Heme</keyword>
<keyword evidence="2" id="KW-0560">Oxidoreductase</keyword>
<dbReference type="Proteomes" id="UP001589867">
    <property type="component" value="Unassembled WGS sequence"/>
</dbReference>